<evidence type="ECO:0000313" key="8">
    <source>
        <dbReference type="EMBL" id="KAI6660908.1"/>
    </source>
</evidence>
<dbReference type="EMBL" id="JAKMXF010000022">
    <property type="protein sequence ID" value="KAI6660908.1"/>
    <property type="molecule type" value="Genomic_DNA"/>
</dbReference>
<dbReference type="PANTHER" id="PTHR15217">
    <property type="entry name" value="WILMS' TUMOR 1-ASSOCIATING PROTEIN"/>
    <property type="match status" value="1"/>
</dbReference>
<proteinExistence type="inferred from homology"/>
<dbReference type="Pfam" id="PF17098">
    <property type="entry name" value="Wtap"/>
    <property type="match status" value="1"/>
</dbReference>
<feature type="compositionally biased region" description="Low complexity" evidence="7">
    <location>
        <begin position="253"/>
        <end position="265"/>
    </location>
</feature>
<feature type="region of interest" description="Disordered" evidence="7">
    <location>
        <begin position="241"/>
        <end position="265"/>
    </location>
</feature>
<keyword evidence="5" id="KW-0539">Nucleus</keyword>
<keyword evidence="9" id="KW-1185">Reference proteome</keyword>
<keyword evidence="4" id="KW-0508">mRNA splicing</keyword>
<evidence type="ECO:0000313" key="9">
    <source>
        <dbReference type="Proteomes" id="UP001165289"/>
    </source>
</evidence>
<feature type="compositionally biased region" description="Basic and acidic residues" evidence="7">
    <location>
        <begin position="1"/>
        <end position="27"/>
    </location>
</feature>
<protein>
    <submittedName>
        <fullName evidence="8">Pre-mRNA-splicing regulator WTAP</fullName>
    </submittedName>
</protein>
<dbReference type="GO" id="GO:0008380">
    <property type="term" value="P:RNA splicing"/>
    <property type="evidence" value="ECO:0007669"/>
    <property type="project" value="UniProtKB-KW"/>
</dbReference>
<evidence type="ECO:0000256" key="2">
    <source>
        <dbReference type="ARBA" id="ARBA00010313"/>
    </source>
</evidence>
<feature type="coiled-coil region" evidence="6">
    <location>
        <begin position="56"/>
        <end position="160"/>
    </location>
</feature>
<comment type="subcellular location">
    <subcellularLocation>
        <location evidence="1">Nucleus</location>
    </subcellularLocation>
</comment>
<dbReference type="InterPro" id="IPR033757">
    <property type="entry name" value="WTAP"/>
</dbReference>
<reference evidence="8 9" key="1">
    <citation type="journal article" date="2023" name="BMC Biol.">
        <title>The compact genome of the sponge Oopsacas minuta (Hexactinellida) is lacking key metazoan core genes.</title>
        <authorList>
            <person name="Santini S."/>
            <person name="Schenkelaars Q."/>
            <person name="Jourda C."/>
            <person name="Duchesne M."/>
            <person name="Belahbib H."/>
            <person name="Rocher C."/>
            <person name="Selva M."/>
            <person name="Riesgo A."/>
            <person name="Vervoort M."/>
            <person name="Leys S.P."/>
            <person name="Kodjabachian L."/>
            <person name="Le Bivic A."/>
            <person name="Borchiellini C."/>
            <person name="Claverie J.M."/>
            <person name="Renard E."/>
        </authorList>
    </citation>
    <scope>NUCLEOTIDE SEQUENCE [LARGE SCALE GENOMIC DNA]</scope>
    <source>
        <strain evidence="8">SPO-2</strain>
    </source>
</reference>
<accession>A0AAV7KJ72</accession>
<name>A0AAV7KJ72_9METZ</name>
<evidence type="ECO:0000256" key="1">
    <source>
        <dbReference type="ARBA" id="ARBA00004123"/>
    </source>
</evidence>
<gene>
    <name evidence="8" type="ORF">LOD99_13632</name>
</gene>
<organism evidence="8 9">
    <name type="scientific">Oopsacas minuta</name>
    <dbReference type="NCBI Taxonomy" id="111878"/>
    <lineage>
        <taxon>Eukaryota</taxon>
        <taxon>Metazoa</taxon>
        <taxon>Porifera</taxon>
        <taxon>Hexactinellida</taxon>
        <taxon>Hexasterophora</taxon>
        <taxon>Lyssacinosida</taxon>
        <taxon>Leucopsacidae</taxon>
        <taxon>Oopsacas</taxon>
    </lineage>
</organism>
<keyword evidence="3" id="KW-0507">mRNA processing</keyword>
<feature type="region of interest" description="Disordered" evidence="7">
    <location>
        <begin position="1"/>
        <end position="36"/>
    </location>
</feature>
<evidence type="ECO:0000256" key="6">
    <source>
        <dbReference type="SAM" id="Coils"/>
    </source>
</evidence>
<comment type="similarity">
    <text evidence="2">Belongs to the fl(2)d family.</text>
</comment>
<evidence type="ECO:0000256" key="4">
    <source>
        <dbReference type="ARBA" id="ARBA00023187"/>
    </source>
</evidence>
<evidence type="ECO:0000256" key="3">
    <source>
        <dbReference type="ARBA" id="ARBA00022664"/>
    </source>
</evidence>
<dbReference type="GO" id="GO:0016556">
    <property type="term" value="P:mRNA modification"/>
    <property type="evidence" value="ECO:0007669"/>
    <property type="project" value="InterPro"/>
</dbReference>
<evidence type="ECO:0000256" key="7">
    <source>
        <dbReference type="SAM" id="MobiDB-lite"/>
    </source>
</evidence>
<keyword evidence="6" id="KW-0175">Coiled coil</keyword>
<evidence type="ECO:0000256" key="5">
    <source>
        <dbReference type="ARBA" id="ARBA00023242"/>
    </source>
</evidence>
<dbReference type="AlphaFoldDB" id="A0AAV7KJ72"/>
<dbReference type="GO" id="GO:0005634">
    <property type="term" value="C:nucleus"/>
    <property type="evidence" value="ECO:0007669"/>
    <property type="project" value="UniProtKB-SubCell"/>
</dbReference>
<feature type="coiled-coil region" evidence="6">
    <location>
        <begin position="195"/>
        <end position="240"/>
    </location>
</feature>
<sequence>MSNKTSDRSEKSKRRNGGDEKEPEPGSKRIKLTSSEIKHMKREDIIGRWQEQDSYIDNQEMQSDRFKGKLKQLENKIQEDHRREEVLNMRLSTKEHELQELISQVDELKRAQTSRMPGQLNNYPVDPAVNIIFQKMNQELKETQARYKQAQEDLSAWKFTPNSATGKKLVAKCKQLITENEELGKQLSEGRVARLEAQLALQKNYTQQLKKSREELNQVVLQLDEELEAFQSTVLALENKITDSTNTEHPKPKSQSKSSKSSSKQ</sequence>
<dbReference type="Proteomes" id="UP001165289">
    <property type="component" value="Unassembled WGS sequence"/>
</dbReference>
<dbReference type="GO" id="GO:0000381">
    <property type="term" value="P:regulation of alternative mRNA splicing, via spliceosome"/>
    <property type="evidence" value="ECO:0007669"/>
    <property type="project" value="InterPro"/>
</dbReference>
<dbReference type="PANTHER" id="PTHR15217:SF0">
    <property type="entry name" value="PRE-MRNA-SPLICING REGULATOR WTAP"/>
    <property type="match status" value="1"/>
</dbReference>
<dbReference type="GO" id="GO:0006397">
    <property type="term" value="P:mRNA processing"/>
    <property type="evidence" value="ECO:0007669"/>
    <property type="project" value="UniProtKB-KW"/>
</dbReference>
<comment type="caution">
    <text evidence="8">The sequence shown here is derived from an EMBL/GenBank/DDBJ whole genome shotgun (WGS) entry which is preliminary data.</text>
</comment>